<dbReference type="SMART" id="SM00969">
    <property type="entry name" value="SOCS_box"/>
    <property type="match status" value="1"/>
</dbReference>
<evidence type="ECO:0000313" key="7">
    <source>
        <dbReference type="Proteomes" id="UP000887568"/>
    </source>
</evidence>
<dbReference type="PROSITE" id="PS50297">
    <property type="entry name" value="ANK_REP_REGION"/>
    <property type="match status" value="1"/>
</dbReference>
<dbReference type="PANTHER" id="PTHR24201:SF14">
    <property type="entry name" value="CYCLIN-DEPENDENT KINASE 4 INHIBITOR C-LIKE"/>
    <property type="match status" value="1"/>
</dbReference>
<feature type="chain" id="PRO_5037986066" description="SOCS box domain-containing protein" evidence="4">
    <location>
        <begin position="36"/>
        <end position="286"/>
    </location>
</feature>
<proteinExistence type="predicted"/>
<dbReference type="GO" id="GO:0005634">
    <property type="term" value="C:nucleus"/>
    <property type="evidence" value="ECO:0007669"/>
    <property type="project" value="TreeGrafter"/>
</dbReference>
<dbReference type="InterPro" id="IPR001496">
    <property type="entry name" value="SOCS_box"/>
</dbReference>
<dbReference type="SUPFAM" id="SSF48403">
    <property type="entry name" value="Ankyrin repeat"/>
    <property type="match status" value="1"/>
</dbReference>
<dbReference type="InterPro" id="IPR036770">
    <property type="entry name" value="Ankyrin_rpt-contain_sf"/>
</dbReference>
<accession>A0A913Z9V4</accession>
<dbReference type="SUPFAM" id="SSF158235">
    <property type="entry name" value="SOCS box-like"/>
    <property type="match status" value="1"/>
</dbReference>
<dbReference type="RefSeq" id="XP_038048542.1">
    <property type="nucleotide sequence ID" value="XM_038192614.1"/>
</dbReference>
<feature type="domain" description="SOCS box" evidence="5">
    <location>
        <begin position="244"/>
        <end position="286"/>
    </location>
</feature>
<reference evidence="6" key="1">
    <citation type="submission" date="2022-11" db="UniProtKB">
        <authorList>
            <consortium name="EnsemblMetazoa"/>
        </authorList>
    </citation>
    <scope>IDENTIFICATION</scope>
</reference>
<name>A0A913Z9V4_PATMI</name>
<dbReference type="InterPro" id="IPR050776">
    <property type="entry name" value="Ank_Repeat/CDKN_Inhibitor"/>
</dbReference>
<dbReference type="Gene3D" id="1.10.750.20">
    <property type="entry name" value="SOCS box"/>
    <property type="match status" value="1"/>
</dbReference>
<dbReference type="PROSITE" id="PS50088">
    <property type="entry name" value="ANK_REPEAT"/>
    <property type="match status" value="1"/>
</dbReference>
<feature type="repeat" description="ANK" evidence="3">
    <location>
        <begin position="147"/>
        <end position="179"/>
    </location>
</feature>
<evidence type="ECO:0000256" key="4">
    <source>
        <dbReference type="SAM" id="SignalP"/>
    </source>
</evidence>
<dbReference type="SMART" id="SM00248">
    <property type="entry name" value="ANK"/>
    <property type="match status" value="3"/>
</dbReference>
<dbReference type="Gene3D" id="1.25.40.20">
    <property type="entry name" value="Ankyrin repeat-containing domain"/>
    <property type="match status" value="1"/>
</dbReference>
<dbReference type="FunFam" id="1.10.750.20:FF:000001">
    <property type="entry name" value="Ankyrin repeat and SOCS box containing 1"/>
    <property type="match status" value="1"/>
</dbReference>
<evidence type="ECO:0000256" key="2">
    <source>
        <dbReference type="ARBA" id="ARBA00023043"/>
    </source>
</evidence>
<dbReference type="PROSITE" id="PS50225">
    <property type="entry name" value="SOCS"/>
    <property type="match status" value="1"/>
</dbReference>
<sequence length="286" mass="31874">MLLPRKFCRRRTHGGWRTCLILLSAFWRSFTPLRTSSPSPIGMISTESRRLELPSVFESYFIDVAIMAANANHQQPAAVNPQDEFTRAAANGDMNRLRELSGQVGVDVDGRNKYGRTAIQVMTMATPMVAQFLLEKGADPNVPDPDVGRTPLHDAAEHGHEDTVRWLLAHGADPTAREWRRGNTPAHLAAEEGRPVGILSLLSRGCSFWETNNAGQTPLDGAIANNRQATVQWITDYHSSGEGRTLKHLCRLTIHRALGTQRMRRVGELTSFPLPETLVDYLKMTR</sequence>
<keyword evidence="4" id="KW-0732">Signal</keyword>
<evidence type="ECO:0000256" key="1">
    <source>
        <dbReference type="ARBA" id="ARBA00022737"/>
    </source>
</evidence>
<keyword evidence="7" id="KW-1185">Reference proteome</keyword>
<protein>
    <recommendedName>
        <fullName evidence="5">SOCS box domain-containing protein</fullName>
    </recommendedName>
</protein>
<keyword evidence="1" id="KW-0677">Repeat</keyword>
<dbReference type="Pfam" id="PF12796">
    <property type="entry name" value="Ank_2"/>
    <property type="match status" value="1"/>
</dbReference>
<dbReference type="PANTHER" id="PTHR24201">
    <property type="entry name" value="ANK_REP_REGION DOMAIN-CONTAINING PROTEIN"/>
    <property type="match status" value="1"/>
</dbReference>
<dbReference type="Proteomes" id="UP000887568">
    <property type="component" value="Unplaced"/>
</dbReference>
<dbReference type="EnsemblMetazoa" id="XM_038192614.1">
    <property type="protein sequence ID" value="XP_038048542.1"/>
    <property type="gene ID" value="LOC119722479"/>
</dbReference>
<dbReference type="OrthoDB" id="163438at2759"/>
<feature type="signal peptide" evidence="4">
    <location>
        <begin position="1"/>
        <end position="35"/>
    </location>
</feature>
<dbReference type="CDD" id="cd03587">
    <property type="entry name" value="SOCS"/>
    <property type="match status" value="1"/>
</dbReference>
<dbReference type="GeneID" id="119722479"/>
<dbReference type="InterPro" id="IPR002110">
    <property type="entry name" value="Ankyrin_rpt"/>
</dbReference>
<evidence type="ECO:0000313" key="6">
    <source>
        <dbReference type="EnsemblMetazoa" id="XP_038048542.1"/>
    </source>
</evidence>
<evidence type="ECO:0000256" key="3">
    <source>
        <dbReference type="PROSITE-ProRule" id="PRU00023"/>
    </source>
</evidence>
<dbReference type="InterPro" id="IPR036036">
    <property type="entry name" value="SOCS_box-like_dom_sf"/>
</dbReference>
<evidence type="ECO:0000259" key="5">
    <source>
        <dbReference type="PROSITE" id="PS50225"/>
    </source>
</evidence>
<dbReference type="Pfam" id="PF07525">
    <property type="entry name" value="SOCS_box"/>
    <property type="match status" value="1"/>
</dbReference>
<dbReference type="AlphaFoldDB" id="A0A913Z9V4"/>
<keyword evidence="2 3" id="KW-0040">ANK repeat</keyword>
<dbReference type="GO" id="GO:0035556">
    <property type="term" value="P:intracellular signal transduction"/>
    <property type="evidence" value="ECO:0007669"/>
    <property type="project" value="InterPro"/>
</dbReference>
<organism evidence="6 7">
    <name type="scientific">Patiria miniata</name>
    <name type="common">Bat star</name>
    <name type="synonym">Asterina miniata</name>
    <dbReference type="NCBI Taxonomy" id="46514"/>
    <lineage>
        <taxon>Eukaryota</taxon>
        <taxon>Metazoa</taxon>
        <taxon>Echinodermata</taxon>
        <taxon>Eleutherozoa</taxon>
        <taxon>Asterozoa</taxon>
        <taxon>Asteroidea</taxon>
        <taxon>Valvatacea</taxon>
        <taxon>Valvatida</taxon>
        <taxon>Asterinidae</taxon>
        <taxon>Patiria</taxon>
    </lineage>
</organism>